<evidence type="ECO:0000256" key="1">
    <source>
        <dbReference type="SAM" id="Phobius"/>
    </source>
</evidence>
<evidence type="ECO:0000313" key="2">
    <source>
        <dbReference type="EMBL" id="KAF2870369.1"/>
    </source>
</evidence>
<dbReference type="OrthoDB" id="3785261at2759"/>
<feature type="transmembrane region" description="Helical" evidence="1">
    <location>
        <begin position="7"/>
        <end position="28"/>
    </location>
</feature>
<reference evidence="2 3" key="1">
    <citation type="submission" date="2020-01" db="EMBL/GenBank/DDBJ databases">
        <authorList>
            <consortium name="DOE Joint Genome Institute"/>
            <person name="Haridas S."/>
            <person name="Albert R."/>
            <person name="Binder M."/>
            <person name="Bloem J."/>
            <person name="Labutti K."/>
            <person name="Salamov A."/>
            <person name="Andreopoulos B."/>
            <person name="Baker S.E."/>
            <person name="Barry K."/>
            <person name="Bills G."/>
            <person name="Bluhm B.H."/>
            <person name="Cannon C."/>
            <person name="Castanera R."/>
            <person name="Culley D.E."/>
            <person name="Daum C."/>
            <person name="Ezra D."/>
            <person name="Gonzalez J.B."/>
            <person name="Henrissat B."/>
            <person name="Kuo A."/>
            <person name="Liang C."/>
            <person name="Lipzen A."/>
            <person name="Lutzoni F."/>
            <person name="Magnuson J."/>
            <person name="Mondo S."/>
            <person name="Nolan M."/>
            <person name="Ohm R."/>
            <person name="Pangilinan J."/>
            <person name="Park H.-J.H."/>
            <person name="Ramirez L."/>
            <person name="Alfaro M."/>
            <person name="Sun H."/>
            <person name="Tritt A."/>
            <person name="Yoshinaga Y."/>
            <person name="Zwiers L.-H.L."/>
            <person name="Turgeon B.G."/>
            <person name="Goodwin S.B."/>
            <person name="Spatafora J.W."/>
            <person name="Crous P.W."/>
            <person name="Grigoriev I.V."/>
        </authorList>
    </citation>
    <scope>NUCLEOTIDE SEQUENCE [LARGE SCALE GENOMIC DNA]</scope>
    <source>
        <strain evidence="2 3">CBS 611.86</strain>
    </source>
</reference>
<keyword evidence="1" id="KW-0472">Membrane</keyword>
<dbReference type="EMBL" id="JAADJZ010000014">
    <property type="protein sequence ID" value="KAF2870369.1"/>
    <property type="molecule type" value="Genomic_DNA"/>
</dbReference>
<organism evidence="2 3">
    <name type="scientific">Massariosphaeria phaeospora</name>
    <dbReference type="NCBI Taxonomy" id="100035"/>
    <lineage>
        <taxon>Eukaryota</taxon>
        <taxon>Fungi</taxon>
        <taxon>Dikarya</taxon>
        <taxon>Ascomycota</taxon>
        <taxon>Pezizomycotina</taxon>
        <taxon>Dothideomycetes</taxon>
        <taxon>Pleosporomycetidae</taxon>
        <taxon>Pleosporales</taxon>
        <taxon>Pleosporales incertae sedis</taxon>
        <taxon>Massariosphaeria</taxon>
    </lineage>
</organism>
<dbReference type="AlphaFoldDB" id="A0A7C8I424"/>
<protein>
    <submittedName>
        <fullName evidence="2">Uncharacterized protein</fullName>
    </submittedName>
</protein>
<accession>A0A7C8I424</accession>
<keyword evidence="1" id="KW-1133">Transmembrane helix</keyword>
<feature type="transmembrane region" description="Helical" evidence="1">
    <location>
        <begin position="297"/>
        <end position="320"/>
    </location>
</feature>
<gene>
    <name evidence="2" type="ORF">BDV95DRAFT_608369</name>
</gene>
<keyword evidence="3" id="KW-1185">Reference proteome</keyword>
<proteinExistence type="predicted"/>
<evidence type="ECO:0000313" key="3">
    <source>
        <dbReference type="Proteomes" id="UP000481861"/>
    </source>
</evidence>
<dbReference type="Proteomes" id="UP000481861">
    <property type="component" value="Unassembled WGS sequence"/>
</dbReference>
<comment type="caution">
    <text evidence="2">The sequence shown here is derived from an EMBL/GenBank/DDBJ whole genome shotgun (WGS) entry which is preliminary data.</text>
</comment>
<sequence length="339" mass="37519">MRPLTPLYYFLLPFTSAYIIYTYTYTWAESDTNTTYLLFRYNAVFNGSLTLNMTSTDPSCAMADTIANYTLAIGAIAPRSNTSLSRASFDTNPYYFTLYGQASGNQSGGYLATESSRDMTENATAAESVLWTLTATRSGDGYDTAGTLATLSDWNTQKLNSTCEGSFDASIDPEAGWTMTGRITEGRVEMSWGPADWTEEGVSYTRRWRFEGSWNDNGAKLVLGGDKIETEGVWSDEKEAEEEKKGGAAKEMLGWRGVWIVVAVKTLEFRTQTSEIKHHPTHTSTPPTQPANMKRNIVIFLIVLILFFLIAAIAYLIYYLQTRMAVGGNSSSVTSMSEA</sequence>
<keyword evidence="1" id="KW-0812">Transmembrane</keyword>
<name>A0A7C8I424_9PLEO</name>